<dbReference type="PANTHER" id="PTHR43357:SF4">
    <property type="entry name" value="INNER MEMBRANE ABC TRANSPORTER PERMEASE PROTEIN YDCV"/>
    <property type="match status" value="1"/>
</dbReference>
<evidence type="ECO:0000256" key="4">
    <source>
        <dbReference type="ARBA" id="ARBA00022519"/>
    </source>
</evidence>
<evidence type="ECO:0000256" key="6">
    <source>
        <dbReference type="ARBA" id="ARBA00022989"/>
    </source>
</evidence>
<dbReference type="SUPFAM" id="SSF161098">
    <property type="entry name" value="MetI-like"/>
    <property type="match status" value="1"/>
</dbReference>
<keyword evidence="2" id="KW-0813">Transport</keyword>
<dbReference type="AlphaFoldDB" id="F3GGM9"/>
<dbReference type="Gene3D" id="1.10.3720.10">
    <property type="entry name" value="MetI-like"/>
    <property type="match status" value="1"/>
</dbReference>
<sequence length="78" mass="8738">MLLTPNAMSPGLRTGLYLSTALIALFLLLPILFIVLLSFGSSQWLVFPPPGWTLKWYQQFFSNPDWMAAAMSSFKVAI</sequence>
<dbReference type="Proteomes" id="UP000004986">
    <property type="component" value="Unassembled WGS sequence"/>
</dbReference>
<keyword evidence="6 8" id="KW-1133">Transmembrane helix</keyword>
<feature type="non-terminal residue" evidence="9">
    <location>
        <position position="78"/>
    </location>
</feature>
<evidence type="ECO:0000256" key="3">
    <source>
        <dbReference type="ARBA" id="ARBA00022475"/>
    </source>
</evidence>
<evidence type="ECO:0000256" key="1">
    <source>
        <dbReference type="ARBA" id="ARBA00004429"/>
    </source>
</evidence>
<gene>
    <name evidence="9" type="ORF">PSYPI_29544</name>
</gene>
<comment type="subcellular location">
    <subcellularLocation>
        <location evidence="1">Cell inner membrane</location>
        <topology evidence="1">Multi-pass membrane protein</topology>
    </subcellularLocation>
</comment>
<keyword evidence="4" id="KW-0997">Cell inner membrane</keyword>
<evidence type="ECO:0000313" key="9">
    <source>
        <dbReference type="EMBL" id="EGH46229.1"/>
    </source>
</evidence>
<comment type="caution">
    <text evidence="9">The sequence shown here is derived from an EMBL/GenBank/DDBJ whole genome shotgun (WGS) entry which is preliminary data.</text>
</comment>
<evidence type="ECO:0000256" key="2">
    <source>
        <dbReference type="ARBA" id="ARBA00022448"/>
    </source>
</evidence>
<evidence type="ECO:0000256" key="8">
    <source>
        <dbReference type="SAM" id="Phobius"/>
    </source>
</evidence>
<name>F3GGM9_PSESJ</name>
<keyword evidence="3" id="KW-1003">Cell membrane</keyword>
<organism evidence="9 10">
    <name type="scientific">Pseudomonas syringae pv. pisi str. 1704B</name>
    <dbReference type="NCBI Taxonomy" id="629263"/>
    <lineage>
        <taxon>Bacteria</taxon>
        <taxon>Pseudomonadati</taxon>
        <taxon>Pseudomonadota</taxon>
        <taxon>Gammaproteobacteria</taxon>
        <taxon>Pseudomonadales</taxon>
        <taxon>Pseudomonadaceae</taxon>
        <taxon>Pseudomonas</taxon>
        <taxon>Pseudomonas syringae</taxon>
    </lineage>
</organism>
<accession>F3GGM9</accession>
<keyword evidence="7 8" id="KW-0472">Membrane</keyword>
<dbReference type="InterPro" id="IPR035906">
    <property type="entry name" value="MetI-like_sf"/>
</dbReference>
<dbReference type="EMBL" id="AEAI01001533">
    <property type="protein sequence ID" value="EGH46229.1"/>
    <property type="molecule type" value="Genomic_DNA"/>
</dbReference>
<feature type="transmembrane region" description="Helical" evidence="8">
    <location>
        <begin position="16"/>
        <end position="39"/>
    </location>
</feature>
<reference evidence="9 10" key="1">
    <citation type="journal article" date="2011" name="PLoS Pathog.">
        <title>Dynamic evolution of pathogenicity revealed by sequencing and comparative genomics of 19 Pseudomonas syringae isolates.</title>
        <authorList>
            <person name="Baltrus D.A."/>
            <person name="Nishimura M.T."/>
            <person name="Romanchuk A."/>
            <person name="Chang J.H."/>
            <person name="Mukhtar M.S."/>
            <person name="Cherkis K."/>
            <person name="Roach J."/>
            <person name="Grant S.R."/>
            <person name="Jones C.D."/>
            <person name="Dangl J.L."/>
        </authorList>
    </citation>
    <scope>NUCLEOTIDE SEQUENCE [LARGE SCALE GENOMIC DNA]</scope>
    <source>
        <strain evidence="9 10">1704B</strain>
    </source>
</reference>
<dbReference type="PANTHER" id="PTHR43357">
    <property type="entry name" value="INNER MEMBRANE ABC TRANSPORTER PERMEASE PROTEIN YDCV"/>
    <property type="match status" value="1"/>
</dbReference>
<dbReference type="HOGENOM" id="CLU_172205_0_0_6"/>
<keyword evidence="5 8" id="KW-0812">Transmembrane</keyword>
<dbReference type="GO" id="GO:0005886">
    <property type="term" value="C:plasma membrane"/>
    <property type="evidence" value="ECO:0007669"/>
    <property type="project" value="UniProtKB-SubCell"/>
</dbReference>
<evidence type="ECO:0000256" key="5">
    <source>
        <dbReference type="ARBA" id="ARBA00022692"/>
    </source>
</evidence>
<evidence type="ECO:0000313" key="10">
    <source>
        <dbReference type="Proteomes" id="UP000004986"/>
    </source>
</evidence>
<keyword evidence="10" id="KW-1185">Reference proteome</keyword>
<evidence type="ECO:0000256" key="7">
    <source>
        <dbReference type="ARBA" id="ARBA00023136"/>
    </source>
</evidence>
<proteinExistence type="predicted"/>
<protein>
    <submittedName>
        <fullName evidence="9">Binding-protein dependent transport system inner membrane protein</fullName>
    </submittedName>
</protein>